<evidence type="ECO:0000256" key="4">
    <source>
        <dbReference type="ARBA" id="ARBA00022989"/>
    </source>
</evidence>
<evidence type="ECO:0000313" key="10">
    <source>
        <dbReference type="Proteomes" id="UP000474296"/>
    </source>
</evidence>
<sequence length="193" mass="21800">MDLTQGTFEEKRRRSKKMMLYFAIGSMIMAFAGLISAYIVSSSRPDWITDFVLPSSFVINLFTALASSITFLVARKLTAKGEHGKASFMLAITLLIGILFVFLQFSGFGQIIAEGYYFTGAQSNAKISFLYIIVAFHLAHVLSGLIAVVVVTIQHLRKKYTPTSMLGMELGEQFWHFLGIMWLVLFLFFYFLK</sequence>
<dbReference type="PANTHER" id="PTHR11403:SF10">
    <property type="entry name" value="CYTOCHROME C OXIDASE"/>
    <property type="match status" value="1"/>
</dbReference>
<dbReference type="GO" id="GO:0005886">
    <property type="term" value="C:plasma membrane"/>
    <property type="evidence" value="ECO:0007669"/>
    <property type="project" value="UniProtKB-SubCell"/>
</dbReference>
<dbReference type="GO" id="GO:0004129">
    <property type="term" value="F:cytochrome-c oxidase activity"/>
    <property type="evidence" value="ECO:0007669"/>
    <property type="project" value="InterPro"/>
</dbReference>
<evidence type="ECO:0000256" key="1">
    <source>
        <dbReference type="ARBA" id="ARBA00004141"/>
    </source>
</evidence>
<feature type="domain" description="Heme-copper oxidase subunit III family profile" evidence="8">
    <location>
        <begin position="1"/>
        <end position="193"/>
    </location>
</feature>
<gene>
    <name evidence="9" type="ORF">GWK10_13515</name>
</gene>
<dbReference type="RefSeq" id="WP_164032912.1">
    <property type="nucleotide sequence ID" value="NZ_JAABOQ010000005.1"/>
</dbReference>
<evidence type="ECO:0000256" key="3">
    <source>
        <dbReference type="ARBA" id="ARBA00022692"/>
    </source>
</evidence>
<keyword evidence="3 6" id="KW-0812">Transmembrane</keyword>
<keyword evidence="10" id="KW-1185">Reference proteome</keyword>
<proteinExistence type="inferred from homology"/>
<feature type="transmembrane region" description="Helical" evidence="7">
    <location>
        <begin position="129"/>
        <end position="153"/>
    </location>
</feature>
<dbReference type="Pfam" id="PF00510">
    <property type="entry name" value="COX3"/>
    <property type="match status" value="1"/>
</dbReference>
<comment type="caution">
    <text evidence="9">The sequence shown here is derived from an EMBL/GenBank/DDBJ whole genome shotgun (WGS) entry which is preliminary data.</text>
</comment>
<feature type="transmembrane region" description="Helical" evidence="7">
    <location>
        <begin position="51"/>
        <end position="74"/>
    </location>
</feature>
<accession>A0A6M0CJW5</accession>
<feature type="transmembrane region" description="Helical" evidence="7">
    <location>
        <begin position="174"/>
        <end position="192"/>
    </location>
</feature>
<comment type="similarity">
    <text evidence="2 6">Belongs to the cytochrome c oxidase subunit 3 family.</text>
</comment>
<reference evidence="9 10" key="1">
    <citation type="submission" date="2020-01" db="EMBL/GenBank/DDBJ databases">
        <title>Spongiivirga citrea KCTC 32990T.</title>
        <authorList>
            <person name="Wang G."/>
        </authorList>
    </citation>
    <scope>NUCLEOTIDE SEQUENCE [LARGE SCALE GENOMIC DNA]</scope>
    <source>
        <strain evidence="9 10">KCTC 32990</strain>
    </source>
</reference>
<keyword evidence="5 7" id="KW-0472">Membrane</keyword>
<feature type="transmembrane region" description="Helical" evidence="7">
    <location>
        <begin position="20"/>
        <end position="39"/>
    </location>
</feature>
<keyword evidence="4 7" id="KW-1133">Transmembrane helix</keyword>
<dbReference type="GO" id="GO:0019646">
    <property type="term" value="P:aerobic electron transport chain"/>
    <property type="evidence" value="ECO:0007669"/>
    <property type="project" value="InterPro"/>
</dbReference>
<dbReference type="Proteomes" id="UP000474296">
    <property type="component" value="Unassembled WGS sequence"/>
</dbReference>
<dbReference type="InterPro" id="IPR000298">
    <property type="entry name" value="Cyt_c_oxidase-like_su3"/>
</dbReference>
<evidence type="ECO:0000259" key="8">
    <source>
        <dbReference type="PROSITE" id="PS50253"/>
    </source>
</evidence>
<evidence type="ECO:0000313" key="9">
    <source>
        <dbReference type="EMBL" id="NER18236.1"/>
    </source>
</evidence>
<dbReference type="AlphaFoldDB" id="A0A6M0CJW5"/>
<feature type="transmembrane region" description="Helical" evidence="7">
    <location>
        <begin position="86"/>
        <end position="109"/>
    </location>
</feature>
<dbReference type="Gene3D" id="1.20.120.80">
    <property type="entry name" value="Cytochrome c oxidase, subunit III, four-helix bundle"/>
    <property type="match status" value="1"/>
</dbReference>
<dbReference type="EMBL" id="JAABOQ010000005">
    <property type="protein sequence ID" value="NER18236.1"/>
    <property type="molecule type" value="Genomic_DNA"/>
</dbReference>
<evidence type="ECO:0000256" key="7">
    <source>
        <dbReference type="SAM" id="Phobius"/>
    </source>
</evidence>
<dbReference type="InterPro" id="IPR013833">
    <property type="entry name" value="Cyt_c_oxidase_su3_a-hlx"/>
</dbReference>
<evidence type="ECO:0000256" key="6">
    <source>
        <dbReference type="RuleBase" id="RU003376"/>
    </source>
</evidence>
<dbReference type="PANTHER" id="PTHR11403">
    <property type="entry name" value="CYTOCHROME C OXIDASE SUBUNIT III"/>
    <property type="match status" value="1"/>
</dbReference>
<dbReference type="InterPro" id="IPR035973">
    <property type="entry name" value="Cyt_c_oxidase_su3-like_sf"/>
</dbReference>
<dbReference type="SUPFAM" id="SSF81452">
    <property type="entry name" value="Cytochrome c oxidase subunit III-like"/>
    <property type="match status" value="1"/>
</dbReference>
<dbReference type="CDD" id="cd00386">
    <property type="entry name" value="Heme_Cu_Oxidase_III_like"/>
    <property type="match status" value="1"/>
</dbReference>
<evidence type="ECO:0000256" key="5">
    <source>
        <dbReference type="ARBA" id="ARBA00023136"/>
    </source>
</evidence>
<organism evidence="9 10">
    <name type="scientific">Spongiivirga citrea</name>
    <dbReference type="NCBI Taxonomy" id="1481457"/>
    <lineage>
        <taxon>Bacteria</taxon>
        <taxon>Pseudomonadati</taxon>
        <taxon>Bacteroidota</taxon>
        <taxon>Flavobacteriia</taxon>
        <taxon>Flavobacteriales</taxon>
        <taxon>Flavobacteriaceae</taxon>
        <taxon>Spongiivirga</taxon>
    </lineage>
</organism>
<name>A0A6M0CJW5_9FLAO</name>
<comment type="subcellular location">
    <subcellularLocation>
        <location evidence="6">Cell membrane</location>
        <topology evidence="6">Multi-pass membrane protein</topology>
    </subcellularLocation>
    <subcellularLocation>
        <location evidence="1">Membrane</location>
        <topology evidence="1">Multi-pass membrane protein</topology>
    </subcellularLocation>
</comment>
<dbReference type="PROSITE" id="PS50253">
    <property type="entry name" value="COX3"/>
    <property type="match status" value="1"/>
</dbReference>
<evidence type="ECO:0000256" key="2">
    <source>
        <dbReference type="ARBA" id="ARBA00010581"/>
    </source>
</evidence>
<protein>
    <submittedName>
        <fullName evidence="9">Heme-copper oxidase subunit III</fullName>
    </submittedName>
</protein>
<dbReference type="InterPro" id="IPR024791">
    <property type="entry name" value="Cyt_c/ubiquinol_Oxase_su3"/>
</dbReference>